<dbReference type="Proteomes" id="UP001055072">
    <property type="component" value="Unassembled WGS sequence"/>
</dbReference>
<gene>
    <name evidence="1" type="ORF">BDY19DRAFT_534895</name>
</gene>
<proteinExistence type="predicted"/>
<dbReference type="EMBL" id="MU274943">
    <property type="protein sequence ID" value="KAI0084369.1"/>
    <property type="molecule type" value="Genomic_DNA"/>
</dbReference>
<keyword evidence="2" id="KW-1185">Reference proteome</keyword>
<evidence type="ECO:0000313" key="2">
    <source>
        <dbReference type="Proteomes" id="UP001055072"/>
    </source>
</evidence>
<protein>
    <submittedName>
        <fullName evidence="1">Uncharacterized protein</fullName>
    </submittedName>
</protein>
<comment type="caution">
    <text evidence="1">The sequence shown here is derived from an EMBL/GenBank/DDBJ whole genome shotgun (WGS) entry which is preliminary data.</text>
</comment>
<name>A0ACB8TRC1_9APHY</name>
<sequence>MNPAEAAHGPALIGIFINIFLFGIMLTQCFFYFTTYKKDSLWIKAYVLFLLFLDTLNCVLDIAWIYGDIILHFGDLDVISIANWKLQTDPAMAIIGTCCQLFFAWRVAVLTRNMWITALIVITAIVSMLGGLGVAIAITFVKFYKDFGKFDQVGAVWLVSTAVCDVTIASTLTWYLRKHRTGFSHTDDVLNKIIRLTVQNGAITAVWAIIDLILFLTIFSTESNEGVSTAHQGARSAAVPEFVTLTSHSATTHPEVMITWTKDNSQDGYKGQVV</sequence>
<organism evidence="1 2">
    <name type="scientific">Irpex rosettiformis</name>
    <dbReference type="NCBI Taxonomy" id="378272"/>
    <lineage>
        <taxon>Eukaryota</taxon>
        <taxon>Fungi</taxon>
        <taxon>Dikarya</taxon>
        <taxon>Basidiomycota</taxon>
        <taxon>Agaricomycotina</taxon>
        <taxon>Agaricomycetes</taxon>
        <taxon>Polyporales</taxon>
        <taxon>Irpicaceae</taxon>
        <taxon>Irpex</taxon>
    </lineage>
</organism>
<evidence type="ECO:0000313" key="1">
    <source>
        <dbReference type="EMBL" id="KAI0084369.1"/>
    </source>
</evidence>
<accession>A0ACB8TRC1</accession>
<reference evidence="1" key="1">
    <citation type="journal article" date="2021" name="Environ. Microbiol.">
        <title>Gene family expansions and transcriptome signatures uncover fungal adaptations to wood decay.</title>
        <authorList>
            <person name="Hage H."/>
            <person name="Miyauchi S."/>
            <person name="Viragh M."/>
            <person name="Drula E."/>
            <person name="Min B."/>
            <person name="Chaduli D."/>
            <person name="Navarro D."/>
            <person name="Favel A."/>
            <person name="Norest M."/>
            <person name="Lesage-Meessen L."/>
            <person name="Balint B."/>
            <person name="Merenyi Z."/>
            <person name="de Eugenio L."/>
            <person name="Morin E."/>
            <person name="Martinez A.T."/>
            <person name="Baldrian P."/>
            <person name="Stursova M."/>
            <person name="Martinez M.J."/>
            <person name="Novotny C."/>
            <person name="Magnuson J.K."/>
            <person name="Spatafora J.W."/>
            <person name="Maurice S."/>
            <person name="Pangilinan J."/>
            <person name="Andreopoulos W."/>
            <person name="LaButti K."/>
            <person name="Hundley H."/>
            <person name="Na H."/>
            <person name="Kuo A."/>
            <person name="Barry K."/>
            <person name="Lipzen A."/>
            <person name="Henrissat B."/>
            <person name="Riley R."/>
            <person name="Ahrendt S."/>
            <person name="Nagy L.G."/>
            <person name="Grigoriev I.V."/>
            <person name="Martin F."/>
            <person name="Rosso M.N."/>
        </authorList>
    </citation>
    <scope>NUCLEOTIDE SEQUENCE</scope>
    <source>
        <strain evidence="1">CBS 384.51</strain>
    </source>
</reference>